<dbReference type="GO" id="GO:0005886">
    <property type="term" value="C:plasma membrane"/>
    <property type="evidence" value="ECO:0007669"/>
    <property type="project" value="UniProtKB-SubCell"/>
</dbReference>
<proteinExistence type="inferred from homology"/>
<accession>A0A8G2CI37</accession>
<evidence type="ECO:0000256" key="3">
    <source>
        <dbReference type="ARBA" id="ARBA00022475"/>
    </source>
</evidence>
<comment type="caution">
    <text evidence="8">The sequence shown here is derived from an EMBL/GenBank/DDBJ whole genome shotgun (WGS) entry which is preliminary data.</text>
</comment>
<feature type="transmembrane region" description="Helical" evidence="7">
    <location>
        <begin position="80"/>
        <end position="102"/>
    </location>
</feature>
<dbReference type="GO" id="GO:0016682">
    <property type="term" value="F:oxidoreductase activity, acting on diphenols and related substances as donors, oxygen as acceptor"/>
    <property type="evidence" value="ECO:0007669"/>
    <property type="project" value="TreeGrafter"/>
</dbReference>
<evidence type="ECO:0000256" key="7">
    <source>
        <dbReference type="SAM" id="Phobius"/>
    </source>
</evidence>
<dbReference type="PANTHER" id="PTHR43141">
    <property type="entry name" value="CYTOCHROME BD2 SUBUNIT II"/>
    <property type="match status" value="1"/>
</dbReference>
<dbReference type="OrthoDB" id="9776710at2"/>
<evidence type="ECO:0000256" key="4">
    <source>
        <dbReference type="ARBA" id="ARBA00022692"/>
    </source>
</evidence>
<evidence type="ECO:0000256" key="5">
    <source>
        <dbReference type="ARBA" id="ARBA00022989"/>
    </source>
</evidence>
<keyword evidence="3" id="KW-1003">Cell membrane</keyword>
<sequence>MNALTQTQHLLTIVWWMSLGLSILLYIILDGADLGAGVFSLFVSDEDERGAIMSAMAGTWDANETWLIVAGGVLFGTFPFVYGSLFSYLMVPLALALWGIITRAVSLEFRHLAEKRYQRFSDYAFGISSLATTFFGGMAVGATLHGFPLTHVPDQVPTYVGGALRFISPFSVWTGIAAVIAVSLAGGLFVRARFEPEEDIRKHAARWTNYAFYAAIGAVAITIGWSVIIFPWVSGKWFGPYSWVYGIGFLAVLFAIVKMRAASNAERDIAAILWLNAAIALMATGMMWTMYPWMVPDTWTIYAGATPQVSIITFTLAMAGFFPVMLMYNWYQIWVFRARVSKLAAYGH</sequence>
<feature type="transmembrane region" description="Helical" evidence="7">
    <location>
        <begin position="238"/>
        <end position="257"/>
    </location>
</feature>
<dbReference type="GO" id="GO:0019646">
    <property type="term" value="P:aerobic electron transport chain"/>
    <property type="evidence" value="ECO:0007669"/>
    <property type="project" value="TreeGrafter"/>
</dbReference>
<feature type="transmembrane region" description="Helical" evidence="7">
    <location>
        <begin position="123"/>
        <end position="147"/>
    </location>
</feature>
<dbReference type="EMBL" id="FTNE01000002">
    <property type="protein sequence ID" value="SIQ18784.1"/>
    <property type="molecule type" value="Genomic_DNA"/>
</dbReference>
<dbReference type="Pfam" id="PF02322">
    <property type="entry name" value="Cyt_bd_oxida_II"/>
    <property type="match status" value="1"/>
</dbReference>
<organism evidence="8 9">
    <name type="scientific">Acidiphilium rubrum</name>
    <dbReference type="NCBI Taxonomy" id="526"/>
    <lineage>
        <taxon>Bacteria</taxon>
        <taxon>Pseudomonadati</taxon>
        <taxon>Pseudomonadota</taxon>
        <taxon>Alphaproteobacteria</taxon>
        <taxon>Acetobacterales</taxon>
        <taxon>Acidocellaceae</taxon>
        <taxon>Acidiphilium</taxon>
    </lineage>
</organism>
<name>A0A8G2CI37_ACIRU</name>
<dbReference type="GO" id="GO:0009055">
    <property type="term" value="F:electron transfer activity"/>
    <property type="evidence" value="ECO:0007669"/>
    <property type="project" value="TreeGrafter"/>
</dbReference>
<comment type="subcellular location">
    <subcellularLocation>
        <location evidence="1">Cell membrane</location>
        <topology evidence="1">Multi-pass membrane protein</topology>
    </subcellularLocation>
</comment>
<evidence type="ECO:0000313" key="8">
    <source>
        <dbReference type="EMBL" id="SIQ18784.1"/>
    </source>
</evidence>
<dbReference type="PANTHER" id="PTHR43141:SF4">
    <property type="entry name" value="CYTOCHROME BD2 SUBUNIT II"/>
    <property type="match status" value="1"/>
</dbReference>
<dbReference type="InterPro" id="IPR003317">
    <property type="entry name" value="Cyt-d_oxidase_su2"/>
</dbReference>
<comment type="similarity">
    <text evidence="2">Belongs to the cytochrome ubiquinol oxidase subunit 2 family.</text>
</comment>
<evidence type="ECO:0000256" key="1">
    <source>
        <dbReference type="ARBA" id="ARBA00004651"/>
    </source>
</evidence>
<keyword evidence="6 7" id="KW-0472">Membrane</keyword>
<protein>
    <submittedName>
        <fullName evidence="8">Cytochrome d ubiquinol oxidase subunit II</fullName>
    </submittedName>
</protein>
<keyword evidence="4 7" id="KW-0812">Transmembrane</keyword>
<feature type="transmembrane region" description="Helical" evidence="7">
    <location>
        <begin position="311"/>
        <end position="331"/>
    </location>
</feature>
<feature type="transmembrane region" description="Helical" evidence="7">
    <location>
        <begin position="167"/>
        <end position="190"/>
    </location>
</feature>
<evidence type="ECO:0000256" key="2">
    <source>
        <dbReference type="ARBA" id="ARBA00007543"/>
    </source>
</evidence>
<evidence type="ECO:0000313" key="9">
    <source>
        <dbReference type="Proteomes" id="UP000186308"/>
    </source>
</evidence>
<keyword evidence="5 7" id="KW-1133">Transmembrane helix</keyword>
<dbReference type="AlphaFoldDB" id="A0A8G2CI37"/>
<gene>
    <name evidence="8" type="ORF">SAMN05421828_102142</name>
</gene>
<reference evidence="8 9" key="1">
    <citation type="submission" date="2017-01" db="EMBL/GenBank/DDBJ databases">
        <authorList>
            <person name="Varghese N."/>
            <person name="Submissions S."/>
        </authorList>
    </citation>
    <scope>NUCLEOTIDE SEQUENCE [LARGE SCALE GENOMIC DNA]</scope>
    <source>
        <strain evidence="8 9">ATCC 35905</strain>
    </source>
</reference>
<evidence type="ECO:0000256" key="6">
    <source>
        <dbReference type="ARBA" id="ARBA00023136"/>
    </source>
</evidence>
<keyword evidence="9" id="KW-1185">Reference proteome</keyword>
<dbReference type="Proteomes" id="UP000186308">
    <property type="component" value="Unassembled WGS sequence"/>
</dbReference>
<feature type="transmembrane region" description="Helical" evidence="7">
    <location>
        <begin position="12"/>
        <end position="29"/>
    </location>
</feature>
<feature type="transmembrane region" description="Helical" evidence="7">
    <location>
        <begin position="269"/>
        <end position="291"/>
    </location>
</feature>
<dbReference type="GO" id="GO:0070069">
    <property type="term" value="C:cytochrome complex"/>
    <property type="evidence" value="ECO:0007669"/>
    <property type="project" value="TreeGrafter"/>
</dbReference>
<feature type="transmembrane region" description="Helical" evidence="7">
    <location>
        <begin position="210"/>
        <end position="232"/>
    </location>
</feature>